<proteinExistence type="predicted"/>
<dbReference type="Proteomes" id="UP000550401">
    <property type="component" value="Unassembled WGS sequence"/>
</dbReference>
<dbReference type="InterPro" id="IPR036873">
    <property type="entry name" value="Rhodanese-like_dom_sf"/>
</dbReference>
<dbReference type="EMBL" id="JACGXL010000002">
    <property type="protein sequence ID" value="MBA8887686.1"/>
    <property type="molecule type" value="Genomic_DNA"/>
</dbReference>
<dbReference type="PROSITE" id="PS00380">
    <property type="entry name" value="RHODANESE_1"/>
    <property type="match status" value="1"/>
</dbReference>
<gene>
    <name evidence="3" type="ORF">FHW12_001900</name>
</gene>
<keyword evidence="3" id="KW-0808">Transferase</keyword>
<comment type="caution">
    <text evidence="3">The sequence shown here is derived from an EMBL/GenBank/DDBJ whole genome shotgun (WGS) entry which is preliminary data.</text>
</comment>
<feature type="transmembrane region" description="Helical" evidence="1">
    <location>
        <begin position="12"/>
        <end position="31"/>
    </location>
</feature>
<name>A0A839EZA9_9GAMM</name>
<sequence length="147" mass="15954">MSDVLHRLPEFLGNHFYLTLGFVGVFVALLVTEAQRFTRGYAALTPAGLTQLINRENALLIDVSAQAEFEKGHIPGAKHVAMSALDPEHKDLAKARDLPVAVVCRNGQTSAQAAQRLKKAGFSKVFWLEGGLTAWSEAQMPLAKGRA</sequence>
<dbReference type="PANTHER" id="PTHR43031:SF18">
    <property type="entry name" value="RHODANESE-RELATED SULFURTRANSFERASES"/>
    <property type="match status" value="1"/>
</dbReference>
<dbReference type="SMART" id="SM00450">
    <property type="entry name" value="RHOD"/>
    <property type="match status" value="1"/>
</dbReference>
<accession>A0A839EZA9</accession>
<dbReference type="InterPro" id="IPR001763">
    <property type="entry name" value="Rhodanese-like_dom"/>
</dbReference>
<organism evidence="3 4">
    <name type="scientific">Dokdonella fugitiva</name>
    <dbReference type="NCBI Taxonomy" id="328517"/>
    <lineage>
        <taxon>Bacteria</taxon>
        <taxon>Pseudomonadati</taxon>
        <taxon>Pseudomonadota</taxon>
        <taxon>Gammaproteobacteria</taxon>
        <taxon>Lysobacterales</taxon>
        <taxon>Rhodanobacteraceae</taxon>
        <taxon>Dokdonella</taxon>
    </lineage>
</organism>
<dbReference type="AlphaFoldDB" id="A0A839EZA9"/>
<dbReference type="RefSeq" id="WP_182530733.1">
    <property type="nucleotide sequence ID" value="NZ_JACGXL010000002.1"/>
</dbReference>
<evidence type="ECO:0000256" key="1">
    <source>
        <dbReference type="SAM" id="Phobius"/>
    </source>
</evidence>
<dbReference type="CDD" id="cd00158">
    <property type="entry name" value="RHOD"/>
    <property type="match status" value="1"/>
</dbReference>
<feature type="domain" description="Rhodanese" evidence="2">
    <location>
        <begin position="54"/>
        <end position="144"/>
    </location>
</feature>
<keyword evidence="4" id="KW-1185">Reference proteome</keyword>
<keyword evidence="1" id="KW-0812">Transmembrane</keyword>
<protein>
    <submittedName>
        <fullName evidence="3">Rhodanese-related sulfurtransferase</fullName>
    </submittedName>
</protein>
<dbReference type="InterPro" id="IPR001307">
    <property type="entry name" value="Thiosulphate_STrfase_CS"/>
</dbReference>
<reference evidence="3 4" key="1">
    <citation type="submission" date="2020-07" db="EMBL/GenBank/DDBJ databases">
        <title>Genomic Encyclopedia of Type Strains, Phase IV (KMG-V): Genome sequencing to study the core and pangenomes of soil and plant-associated prokaryotes.</title>
        <authorList>
            <person name="Whitman W."/>
        </authorList>
    </citation>
    <scope>NUCLEOTIDE SEQUENCE [LARGE SCALE GENOMIC DNA]</scope>
    <source>
        <strain evidence="3 4">RH2WT43</strain>
    </source>
</reference>
<evidence type="ECO:0000313" key="4">
    <source>
        <dbReference type="Proteomes" id="UP000550401"/>
    </source>
</evidence>
<keyword evidence="1" id="KW-0472">Membrane</keyword>
<dbReference type="SUPFAM" id="SSF52821">
    <property type="entry name" value="Rhodanese/Cell cycle control phosphatase"/>
    <property type="match status" value="1"/>
</dbReference>
<evidence type="ECO:0000313" key="3">
    <source>
        <dbReference type="EMBL" id="MBA8887686.1"/>
    </source>
</evidence>
<dbReference type="Gene3D" id="3.40.250.10">
    <property type="entry name" value="Rhodanese-like domain"/>
    <property type="match status" value="1"/>
</dbReference>
<dbReference type="Pfam" id="PF00581">
    <property type="entry name" value="Rhodanese"/>
    <property type="match status" value="1"/>
</dbReference>
<dbReference type="InterPro" id="IPR050229">
    <property type="entry name" value="GlpE_sulfurtransferase"/>
</dbReference>
<dbReference type="GO" id="GO:0004792">
    <property type="term" value="F:thiosulfate-cyanide sulfurtransferase activity"/>
    <property type="evidence" value="ECO:0007669"/>
    <property type="project" value="InterPro"/>
</dbReference>
<dbReference type="PANTHER" id="PTHR43031">
    <property type="entry name" value="FAD-DEPENDENT OXIDOREDUCTASE"/>
    <property type="match status" value="1"/>
</dbReference>
<dbReference type="PROSITE" id="PS50206">
    <property type="entry name" value="RHODANESE_3"/>
    <property type="match status" value="1"/>
</dbReference>
<keyword evidence="1" id="KW-1133">Transmembrane helix</keyword>
<evidence type="ECO:0000259" key="2">
    <source>
        <dbReference type="PROSITE" id="PS50206"/>
    </source>
</evidence>